<feature type="non-terminal residue" evidence="2">
    <location>
        <position position="1"/>
    </location>
</feature>
<evidence type="ECO:0000313" key="3">
    <source>
        <dbReference type="Proteomes" id="UP000591131"/>
    </source>
</evidence>
<dbReference type="AlphaFoldDB" id="A0A7J6KK87"/>
<feature type="compositionally biased region" description="Basic and acidic residues" evidence="1">
    <location>
        <begin position="147"/>
        <end position="171"/>
    </location>
</feature>
<keyword evidence="3" id="KW-1185">Reference proteome</keyword>
<dbReference type="EMBL" id="JAAPAO010002443">
    <property type="protein sequence ID" value="KAF4647685.1"/>
    <property type="molecule type" value="Genomic_DNA"/>
</dbReference>
<sequence length="171" mass="19264">GNECSRFLDAVSENKIPFGRSRAVLRKVDTMKKFKVVKDKCFGLVRQEGWEKSIDDFANSWVSSGLSWTLKVHIVCCHVKQYLLEYETIPEAGLGLSSEQSGESLHARLQRVDRLVDCMVAYNWGLAWDEAGRLRAKSESSSVFDNSKVKVPDEGSDEEPRVKSDEELSSS</sequence>
<accession>A0A7J6KK87</accession>
<gene>
    <name evidence="2" type="ORF">FOL47_004295</name>
</gene>
<dbReference type="Proteomes" id="UP000591131">
    <property type="component" value="Unassembled WGS sequence"/>
</dbReference>
<evidence type="ECO:0000313" key="2">
    <source>
        <dbReference type="EMBL" id="KAF4647685.1"/>
    </source>
</evidence>
<evidence type="ECO:0000256" key="1">
    <source>
        <dbReference type="SAM" id="MobiDB-lite"/>
    </source>
</evidence>
<reference evidence="2 3" key="1">
    <citation type="submission" date="2020-04" db="EMBL/GenBank/DDBJ databases">
        <title>Perkinsus chesapeaki whole genome sequence.</title>
        <authorList>
            <person name="Bogema D.R."/>
        </authorList>
    </citation>
    <scope>NUCLEOTIDE SEQUENCE [LARGE SCALE GENOMIC DNA]</scope>
    <source>
        <strain evidence="2">ATCC PRA-425</strain>
    </source>
</reference>
<organism evidence="2 3">
    <name type="scientific">Perkinsus chesapeaki</name>
    <name type="common">Clam parasite</name>
    <name type="synonym">Perkinsus andrewsi</name>
    <dbReference type="NCBI Taxonomy" id="330153"/>
    <lineage>
        <taxon>Eukaryota</taxon>
        <taxon>Sar</taxon>
        <taxon>Alveolata</taxon>
        <taxon>Perkinsozoa</taxon>
        <taxon>Perkinsea</taxon>
        <taxon>Perkinsida</taxon>
        <taxon>Perkinsidae</taxon>
        <taxon>Perkinsus</taxon>
    </lineage>
</organism>
<protein>
    <submittedName>
        <fullName evidence="2">Uncharacterized protein</fullName>
    </submittedName>
</protein>
<proteinExistence type="predicted"/>
<feature type="region of interest" description="Disordered" evidence="1">
    <location>
        <begin position="137"/>
        <end position="171"/>
    </location>
</feature>
<feature type="non-terminal residue" evidence="2">
    <location>
        <position position="171"/>
    </location>
</feature>
<name>A0A7J6KK87_PERCH</name>
<comment type="caution">
    <text evidence="2">The sequence shown here is derived from an EMBL/GenBank/DDBJ whole genome shotgun (WGS) entry which is preliminary data.</text>
</comment>